<keyword evidence="2" id="KW-1185">Reference proteome</keyword>
<accession>A0A9W9TRI4</accession>
<organism evidence="1 2">
    <name type="scientific">Penicillium chermesinum</name>
    <dbReference type="NCBI Taxonomy" id="63820"/>
    <lineage>
        <taxon>Eukaryota</taxon>
        <taxon>Fungi</taxon>
        <taxon>Dikarya</taxon>
        <taxon>Ascomycota</taxon>
        <taxon>Pezizomycotina</taxon>
        <taxon>Eurotiomycetes</taxon>
        <taxon>Eurotiomycetidae</taxon>
        <taxon>Eurotiales</taxon>
        <taxon>Aspergillaceae</taxon>
        <taxon>Penicillium</taxon>
    </lineage>
</organism>
<evidence type="ECO:0000313" key="1">
    <source>
        <dbReference type="EMBL" id="KAJ5238492.1"/>
    </source>
</evidence>
<proteinExistence type="predicted"/>
<dbReference type="Proteomes" id="UP001150941">
    <property type="component" value="Unassembled WGS sequence"/>
</dbReference>
<comment type="caution">
    <text evidence="1">The sequence shown here is derived from an EMBL/GenBank/DDBJ whole genome shotgun (WGS) entry which is preliminary data.</text>
</comment>
<name>A0A9W9TRI4_9EURO</name>
<dbReference type="RefSeq" id="XP_058331411.1">
    <property type="nucleotide sequence ID" value="XM_058472408.1"/>
</dbReference>
<gene>
    <name evidence="1" type="ORF">N7468_003111</name>
</gene>
<dbReference type="EMBL" id="JAPQKS010000003">
    <property type="protein sequence ID" value="KAJ5238492.1"/>
    <property type="molecule type" value="Genomic_DNA"/>
</dbReference>
<evidence type="ECO:0000313" key="2">
    <source>
        <dbReference type="Proteomes" id="UP001150941"/>
    </source>
</evidence>
<reference evidence="1" key="1">
    <citation type="submission" date="2022-11" db="EMBL/GenBank/DDBJ databases">
        <authorList>
            <person name="Petersen C."/>
        </authorList>
    </citation>
    <scope>NUCLEOTIDE SEQUENCE</scope>
    <source>
        <strain evidence="1">IBT 19713</strain>
    </source>
</reference>
<sequence>MLNAGNQTREIGRVFLHSDDAATLRDEVNYFESSQAPPKPVEDHPAPKPVALVSSPLCLKSFISRILPQQLAKSESVLTAAWAQAASGIDI</sequence>
<dbReference type="GeneID" id="83199711"/>
<protein>
    <submittedName>
        <fullName evidence="1">Uncharacterized protein</fullName>
    </submittedName>
</protein>
<reference evidence="1" key="2">
    <citation type="journal article" date="2023" name="IMA Fungus">
        <title>Comparative genomic study of the Penicillium genus elucidates a diverse pangenome and 15 lateral gene transfer events.</title>
        <authorList>
            <person name="Petersen C."/>
            <person name="Sorensen T."/>
            <person name="Nielsen M.R."/>
            <person name="Sondergaard T.E."/>
            <person name="Sorensen J.L."/>
            <person name="Fitzpatrick D.A."/>
            <person name="Frisvad J.C."/>
            <person name="Nielsen K.L."/>
        </authorList>
    </citation>
    <scope>NUCLEOTIDE SEQUENCE</scope>
    <source>
        <strain evidence="1">IBT 19713</strain>
    </source>
</reference>
<dbReference type="AlphaFoldDB" id="A0A9W9TRI4"/>